<reference evidence="2" key="1">
    <citation type="submission" date="2016-10" db="EMBL/GenBank/DDBJ databases">
        <authorList>
            <person name="Varghese N."/>
            <person name="Submissions S."/>
        </authorList>
    </citation>
    <scope>NUCLEOTIDE SEQUENCE [LARGE SCALE GENOMIC DNA]</scope>
    <source>
        <strain evidence="2">DSM 17453</strain>
    </source>
</reference>
<keyword evidence="2" id="KW-1185">Reference proteome</keyword>
<dbReference type="OrthoDB" id="983161at2"/>
<sequence length="303" mass="35603">MTKEEAFEKLKEFSKKLDTISYDEIYTLLRESVRRIPIPLARFHKDRELDRARLNKGDTLYNSIDDLGYIKDRNVIDNFLTEFGRANKPHQVMFYGAIRTSPIDKPRVTAIAETSKLFQDKNGYNLDGEKYTISRWISNEEFFVAEMVFAEEAIKNNPDIKRSFEKQIGFADELDEDDIEFYKEFLIFISEEFARKIEKNDDYKISVAYTNLILEHPQVEGVMFPSVQTNYFGANLVIPVETVEKYFTPQVCSTHILYKTPEKTLIANGEHYCDEITGQEINWKLTDEQYLSSKEEIKRHFNL</sequence>
<dbReference type="EMBL" id="FOBV01000005">
    <property type="protein sequence ID" value="SEM64991.1"/>
    <property type="molecule type" value="Genomic_DNA"/>
</dbReference>
<evidence type="ECO:0000313" key="2">
    <source>
        <dbReference type="Proteomes" id="UP000199450"/>
    </source>
</evidence>
<dbReference type="STRING" id="295069.SAMN05421856_10570"/>
<protein>
    <recommendedName>
        <fullName evidence="3">RES domain-containing protein</fullName>
    </recommendedName>
</protein>
<evidence type="ECO:0000313" key="1">
    <source>
        <dbReference type="EMBL" id="SEM64991.1"/>
    </source>
</evidence>
<proteinExistence type="predicted"/>
<accession>A0A1H8A323</accession>
<dbReference type="AlphaFoldDB" id="A0A1H8A323"/>
<name>A0A1H8A323_9FLAO</name>
<dbReference type="RefSeq" id="WP_090000195.1">
    <property type="nucleotide sequence ID" value="NZ_FOBV01000005.1"/>
</dbReference>
<organism evidence="1 2">
    <name type="scientific">Chryseobacterium taichungense</name>
    <dbReference type="NCBI Taxonomy" id="295069"/>
    <lineage>
        <taxon>Bacteria</taxon>
        <taxon>Pseudomonadati</taxon>
        <taxon>Bacteroidota</taxon>
        <taxon>Flavobacteriia</taxon>
        <taxon>Flavobacteriales</taxon>
        <taxon>Weeksellaceae</taxon>
        <taxon>Chryseobacterium group</taxon>
        <taxon>Chryseobacterium</taxon>
    </lineage>
</organism>
<dbReference type="Proteomes" id="UP000199450">
    <property type="component" value="Unassembled WGS sequence"/>
</dbReference>
<evidence type="ECO:0008006" key="3">
    <source>
        <dbReference type="Google" id="ProtNLM"/>
    </source>
</evidence>
<gene>
    <name evidence="1" type="ORF">SAMN05421856_10570</name>
</gene>